<sequence length="74" mass="7933">MTAPIAIELASHHTSKVPLQSTFHTPLTGSATVIFSAISLIIFFVATPTLLLHEPSPQDLFKKLTTILNHPATG</sequence>
<organism evidence="2 3">
    <name type="scientific">Caligus rogercresseyi</name>
    <name type="common">Sea louse</name>
    <dbReference type="NCBI Taxonomy" id="217165"/>
    <lineage>
        <taxon>Eukaryota</taxon>
        <taxon>Metazoa</taxon>
        <taxon>Ecdysozoa</taxon>
        <taxon>Arthropoda</taxon>
        <taxon>Crustacea</taxon>
        <taxon>Multicrustacea</taxon>
        <taxon>Hexanauplia</taxon>
        <taxon>Copepoda</taxon>
        <taxon>Siphonostomatoida</taxon>
        <taxon>Caligidae</taxon>
        <taxon>Caligus</taxon>
    </lineage>
</organism>
<gene>
    <name evidence="2" type="ORF">FKW44_006367</name>
</gene>
<keyword evidence="1" id="KW-0472">Membrane</keyword>
<keyword evidence="1" id="KW-0812">Transmembrane</keyword>
<evidence type="ECO:0000256" key="1">
    <source>
        <dbReference type="SAM" id="Phobius"/>
    </source>
</evidence>
<dbReference type="EMBL" id="CP045893">
    <property type="protein sequence ID" value="QQP53772.1"/>
    <property type="molecule type" value="Genomic_DNA"/>
</dbReference>
<name>A0A7T8KD97_CALRO</name>
<accession>A0A7T8KD97</accession>
<proteinExistence type="predicted"/>
<keyword evidence="1" id="KW-1133">Transmembrane helix</keyword>
<evidence type="ECO:0000313" key="2">
    <source>
        <dbReference type="EMBL" id="QQP53772.1"/>
    </source>
</evidence>
<dbReference type="Proteomes" id="UP000595437">
    <property type="component" value="Chromosome 4"/>
</dbReference>
<protein>
    <submittedName>
        <fullName evidence="2">Uncharacterized protein</fullName>
    </submittedName>
</protein>
<dbReference type="AlphaFoldDB" id="A0A7T8KD97"/>
<feature type="transmembrane region" description="Helical" evidence="1">
    <location>
        <begin position="33"/>
        <end position="53"/>
    </location>
</feature>
<reference evidence="3" key="1">
    <citation type="submission" date="2021-01" db="EMBL/GenBank/DDBJ databases">
        <title>Caligus Genome Assembly.</title>
        <authorList>
            <person name="Gallardo-Escarate C."/>
        </authorList>
    </citation>
    <scope>NUCLEOTIDE SEQUENCE [LARGE SCALE GENOMIC DNA]</scope>
</reference>
<evidence type="ECO:0000313" key="3">
    <source>
        <dbReference type="Proteomes" id="UP000595437"/>
    </source>
</evidence>
<keyword evidence="3" id="KW-1185">Reference proteome</keyword>